<name>A0A2D4HSK6_MICLE</name>
<evidence type="ECO:0000313" key="2">
    <source>
        <dbReference type="EMBL" id="LAA74943.1"/>
    </source>
</evidence>
<organism evidence="2">
    <name type="scientific">Micrurus lemniscatus lemniscatus</name>
    <dbReference type="NCBI Taxonomy" id="129467"/>
    <lineage>
        <taxon>Eukaryota</taxon>
        <taxon>Metazoa</taxon>
        <taxon>Chordata</taxon>
        <taxon>Craniata</taxon>
        <taxon>Vertebrata</taxon>
        <taxon>Euteleostomi</taxon>
        <taxon>Lepidosauria</taxon>
        <taxon>Squamata</taxon>
        <taxon>Bifurcata</taxon>
        <taxon>Unidentata</taxon>
        <taxon>Episquamata</taxon>
        <taxon>Toxicofera</taxon>
        <taxon>Serpentes</taxon>
        <taxon>Colubroidea</taxon>
        <taxon>Elapidae</taxon>
        <taxon>Elapinae</taxon>
        <taxon>Micrurus</taxon>
    </lineage>
</organism>
<accession>A0A2D4HSK6</accession>
<protein>
    <submittedName>
        <fullName evidence="2">Uncharacterized protein</fullName>
    </submittedName>
</protein>
<proteinExistence type="predicted"/>
<sequence>MAALRSEPCSSLHFELAEPSPSKHEGRGLSPPAALPELGNNSCFYRSVSLVILHFFPSFHSFKNMKVRVEKYIVGFFLISTLLGGKTKERLINYTTTNYFSA</sequence>
<reference evidence="2" key="1">
    <citation type="submission" date="2017-07" db="EMBL/GenBank/DDBJ databases">
        <authorList>
            <person name="Mikheyev A."/>
            <person name="Grau M."/>
        </authorList>
    </citation>
    <scope>NUCLEOTIDE SEQUENCE</scope>
    <source>
        <tissue evidence="2">Venom_gland</tissue>
    </source>
</reference>
<dbReference type="AlphaFoldDB" id="A0A2D4HSK6"/>
<reference evidence="2" key="2">
    <citation type="submission" date="2017-11" db="EMBL/GenBank/DDBJ databases">
        <title>Coralsnake Venomics: Analyses of Venom Gland Transcriptomes and Proteomes of Six Brazilian Taxa.</title>
        <authorList>
            <person name="Aird S.D."/>
            <person name="Jorge da Silva N."/>
            <person name="Qiu L."/>
            <person name="Villar-Briones A."/>
            <person name="Aparecida-Saddi V."/>
            <person name="Campos-Telles M.P."/>
            <person name="Grau M."/>
            <person name="Mikheyev A.S."/>
        </authorList>
    </citation>
    <scope>NUCLEOTIDE SEQUENCE</scope>
    <source>
        <tissue evidence="2">Venom_gland</tissue>
    </source>
</reference>
<feature type="region of interest" description="Disordered" evidence="1">
    <location>
        <begin position="1"/>
        <end position="33"/>
    </location>
</feature>
<evidence type="ECO:0000256" key="1">
    <source>
        <dbReference type="SAM" id="MobiDB-lite"/>
    </source>
</evidence>
<dbReference type="EMBL" id="IACK01059003">
    <property type="protein sequence ID" value="LAA74943.1"/>
    <property type="molecule type" value="Transcribed_RNA"/>
</dbReference>